<dbReference type="Gene3D" id="3.40.50.1820">
    <property type="entry name" value="alpha/beta hydrolase"/>
    <property type="match status" value="1"/>
</dbReference>
<keyword evidence="3" id="KW-0575">Peroxidase</keyword>
<accession>A0A7Z0B027</accession>
<reference evidence="3 4" key="1">
    <citation type="submission" date="2020-07" db="EMBL/GenBank/DDBJ databases">
        <title>Exploring microbial biodiversity for novel pathways involved in the catabolism of aromatic compounds derived from lignin.</title>
        <authorList>
            <person name="Elkins J."/>
        </authorList>
    </citation>
    <scope>NUCLEOTIDE SEQUENCE [LARGE SCALE GENOMIC DNA]</scope>
    <source>
        <strain evidence="3 4">H2C3B</strain>
    </source>
</reference>
<dbReference type="EC" id="1.11.1.10" evidence="3"/>
<dbReference type="InterPro" id="IPR029058">
    <property type="entry name" value="AB_hydrolase_fold"/>
</dbReference>
<dbReference type="AlphaFoldDB" id="A0A7Z0B027"/>
<dbReference type="RefSeq" id="WP_179710485.1">
    <property type="nucleotide sequence ID" value="NZ_JACCAU010000001.1"/>
</dbReference>
<dbReference type="EMBL" id="JACCAU010000001">
    <property type="protein sequence ID" value="NYH14932.1"/>
    <property type="molecule type" value="Genomic_DNA"/>
</dbReference>
<keyword evidence="3" id="KW-0560">Oxidoreductase</keyword>
<dbReference type="PRINTS" id="PR00412">
    <property type="entry name" value="EPOXHYDRLASE"/>
</dbReference>
<evidence type="ECO:0000256" key="1">
    <source>
        <dbReference type="ARBA" id="ARBA00038128"/>
    </source>
</evidence>
<dbReference type="InterPro" id="IPR000073">
    <property type="entry name" value="AB_hydrolase_1"/>
</dbReference>
<evidence type="ECO:0000313" key="4">
    <source>
        <dbReference type="Proteomes" id="UP000572540"/>
    </source>
</evidence>
<proteinExistence type="inferred from homology"/>
<dbReference type="InterPro" id="IPR050471">
    <property type="entry name" value="AB_hydrolase"/>
</dbReference>
<sequence length="273" mass="29893">MSYFTTTDGTSIYYKDWGVGQPIVFSHAWPLNADAWDAQMMFFAERGYRVIAHDRRGHGRSSQPWHGHDMNTYADDLAGLLDSLDLKDAMLVGHSAGGGEVVRYIARHGTKRVAKAVLLAAVPPLMLQTPANPDGLPMAVFDGMRAGVRADRAQFLKDVAAPLFGANRPDAKVSQGTLDAFWRDGMQTSIKAVYDCIKAFSETDFTEDLRRVTVPALVLQGDDDQMVPLGISGLPTAKLMPQARLKIYEGASHGLCVTHADRVNADLLEFIQS</sequence>
<evidence type="ECO:0000313" key="3">
    <source>
        <dbReference type="EMBL" id="NYH14932.1"/>
    </source>
</evidence>
<name>A0A7Z0B027_9BURK</name>
<dbReference type="FunFam" id="3.40.50.1820:FF:000205">
    <property type="entry name" value="Non-haem bromoperoxidase BPO-A2"/>
    <property type="match status" value="1"/>
</dbReference>
<comment type="similarity">
    <text evidence="1">Belongs to the AB hydrolase superfamily. Bacterial non-heme haloperoxidase / perhydrolase family.</text>
</comment>
<evidence type="ECO:0000259" key="2">
    <source>
        <dbReference type="Pfam" id="PF00561"/>
    </source>
</evidence>
<protein>
    <submittedName>
        <fullName evidence="3">Non-heme chloroperoxidase</fullName>
        <ecNumber evidence="3">1.11.1.10</ecNumber>
    </submittedName>
</protein>
<dbReference type="Proteomes" id="UP000572540">
    <property type="component" value="Unassembled WGS sequence"/>
</dbReference>
<dbReference type="GO" id="GO:0016691">
    <property type="term" value="F:chloride peroxidase activity"/>
    <property type="evidence" value="ECO:0007669"/>
    <property type="project" value="UniProtKB-EC"/>
</dbReference>
<comment type="caution">
    <text evidence="3">The sequence shown here is derived from an EMBL/GenBank/DDBJ whole genome shotgun (WGS) entry which is preliminary data.</text>
</comment>
<feature type="domain" description="AB hydrolase-1" evidence="2">
    <location>
        <begin position="22"/>
        <end position="259"/>
    </location>
</feature>
<organism evidence="3 4">
    <name type="scientific">Paraburkholderia bryophila</name>
    <dbReference type="NCBI Taxonomy" id="420952"/>
    <lineage>
        <taxon>Bacteria</taxon>
        <taxon>Pseudomonadati</taxon>
        <taxon>Pseudomonadota</taxon>
        <taxon>Betaproteobacteria</taxon>
        <taxon>Burkholderiales</taxon>
        <taxon>Burkholderiaceae</taxon>
        <taxon>Paraburkholderia</taxon>
    </lineage>
</organism>
<dbReference type="PRINTS" id="PR00111">
    <property type="entry name" value="ABHYDROLASE"/>
</dbReference>
<dbReference type="PANTHER" id="PTHR43433">
    <property type="entry name" value="HYDROLASE, ALPHA/BETA FOLD FAMILY PROTEIN"/>
    <property type="match status" value="1"/>
</dbReference>
<gene>
    <name evidence="3" type="ORF">GGD41_002160</name>
</gene>
<dbReference type="PANTHER" id="PTHR43433:SF3">
    <property type="entry name" value="NON-HEME CHLOROPEROXIDASE"/>
    <property type="match status" value="1"/>
</dbReference>
<dbReference type="SUPFAM" id="SSF53474">
    <property type="entry name" value="alpha/beta-Hydrolases"/>
    <property type="match status" value="1"/>
</dbReference>
<dbReference type="Pfam" id="PF00561">
    <property type="entry name" value="Abhydrolase_1"/>
    <property type="match status" value="1"/>
</dbReference>
<dbReference type="InterPro" id="IPR000639">
    <property type="entry name" value="Epox_hydrolase-like"/>
</dbReference>